<dbReference type="SUPFAM" id="SSF161098">
    <property type="entry name" value="MetI-like"/>
    <property type="match status" value="1"/>
</dbReference>
<dbReference type="GO" id="GO:0005886">
    <property type="term" value="C:plasma membrane"/>
    <property type="evidence" value="ECO:0007669"/>
    <property type="project" value="UniProtKB-SubCell"/>
</dbReference>
<evidence type="ECO:0000313" key="10">
    <source>
        <dbReference type="EMBL" id="PRY35692.1"/>
    </source>
</evidence>
<keyword evidence="2 8" id="KW-0813">Transport</keyword>
<feature type="transmembrane region" description="Helical" evidence="8">
    <location>
        <begin position="146"/>
        <end position="169"/>
    </location>
</feature>
<keyword evidence="11" id="KW-1185">Reference proteome</keyword>
<dbReference type="Pfam" id="PF00528">
    <property type="entry name" value="BPD_transp_1"/>
    <property type="match status" value="1"/>
</dbReference>
<dbReference type="AlphaFoldDB" id="A0A2T0SQK2"/>
<dbReference type="PANTHER" id="PTHR43357">
    <property type="entry name" value="INNER MEMBRANE ABC TRANSPORTER PERMEASE PROTEIN YDCV"/>
    <property type="match status" value="1"/>
</dbReference>
<dbReference type="GO" id="GO:0055085">
    <property type="term" value="P:transmembrane transport"/>
    <property type="evidence" value="ECO:0007669"/>
    <property type="project" value="InterPro"/>
</dbReference>
<evidence type="ECO:0000256" key="6">
    <source>
        <dbReference type="ARBA" id="ARBA00022989"/>
    </source>
</evidence>
<evidence type="ECO:0000256" key="2">
    <source>
        <dbReference type="ARBA" id="ARBA00022448"/>
    </source>
</evidence>
<dbReference type="CDD" id="cd06261">
    <property type="entry name" value="TM_PBP2"/>
    <property type="match status" value="1"/>
</dbReference>
<reference evidence="10 11" key="1">
    <citation type="submission" date="2018-03" db="EMBL/GenBank/DDBJ databases">
        <title>Genomic Encyclopedia of Archaeal and Bacterial Type Strains, Phase II (KMG-II): from individual species to whole genera.</title>
        <authorList>
            <person name="Goeker M."/>
        </authorList>
    </citation>
    <scope>NUCLEOTIDE SEQUENCE [LARGE SCALE GENOMIC DNA]</scope>
    <source>
        <strain evidence="10 11">DSM 44720</strain>
    </source>
</reference>
<accession>A0A2T0SQK2</accession>
<evidence type="ECO:0000313" key="11">
    <source>
        <dbReference type="Proteomes" id="UP000239494"/>
    </source>
</evidence>
<keyword evidence="7 8" id="KW-0472">Membrane</keyword>
<evidence type="ECO:0000256" key="8">
    <source>
        <dbReference type="RuleBase" id="RU363032"/>
    </source>
</evidence>
<keyword evidence="4" id="KW-0997">Cell inner membrane</keyword>
<evidence type="ECO:0000256" key="7">
    <source>
        <dbReference type="ARBA" id="ARBA00023136"/>
    </source>
</evidence>
<evidence type="ECO:0000259" key="9">
    <source>
        <dbReference type="PROSITE" id="PS50928"/>
    </source>
</evidence>
<proteinExistence type="inferred from homology"/>
<evidence type="ECO:0000256" key="1">
    <source>
        <dbReference type="ARBA" id="ARBA00004429"/>
    </source>
</evidence>
<evidence type="ECO:0000256" key="4">
    <source>
        <dbReference type="ARBA" id="ARBA00022519"/>
    </source>
</evidence>
<dbReference type="PANTHER" id="PTHR43357:SF4">
    <property type="entry name" value="INNER MEMBRANE ABC TRANSPORTER PERMEASE PROTEIN YDCV"/>
    <property type="match status" value="1"/>
</dbReference>
<comment type="similarity">
    <text evidence="8">Belongs to the binding-protein-dependent transport system permease family.</text>
</comment>
<name>A0A2T0SQK2_9PSEU</name>
<gene>
    <name evidence="10" type="ORF">CLV43_113119</name>
</gene>
<dbReference type="EMBL" id="PVTF01000013">
    <property type="protein sequence ID" value="PRY35692.1"/>
    <property type="molecule type" value="Genomic_DNA"/>
</dbReference>
<keyword evidence="3" id="KW-1003">Cell membrane</keyword>
<protein>
    <submittedName>
        <fullName evidence="10">Putative spermidine/putrescine transport system permease protein</fullName>
    </submittedName>
</protein>
<evidence type="ECO:0000256" key="3">
    <source>
        <dbReference type="ARBA" id="ARBA00022475"/>
    </source>
</evidence>
<keyword evidence="5 8" id="KW-0812">Transmembrane</keyword>
<feature type="transmembrane region" description="Helical" evidence="8">
    <location>
        <begin position="79"/>
        <end position="101"/>
    </location>
</feature>
<dbReference type="Proteomes" id="UP000239494">
    <property type="component" value="Unassembled WGS sequence"/>
</dbReference>
<dbReference type="Gene3D" id="1.10.3720.10">
    <property type="entry name" value="MetI-like"/>
    <property type="match status" value="1"/>
</dbReference>
<organism evidence="10 11">
    <name type="scientific">Umezawaea tangerina</name>
    <dbReference type="NCBI Taxonomy" id="84725"/>
    <lineage>
        <taxon>Bacteria</taxon>
        <taxon>Bacillati</taxon>
        <taxon>Actinomycetota</taxon>
        <taxon>Actinomycetes</taxon>
        <taxon>Pseudonocardiales</taxon>
        <taxon>Pseudonocardiaceae</taxon>
        <taxon>Umezawaea</taxon>
    </lineage>
</organism>
<dbReference type="InterPro" id="IPR000515">
    <property type="entry name" value="MetI-like"/>
</dbReference>
<feature type="transmembrane region" description="Helical" evidence="8">
    <location>
        <begin position="20"/>
        <end position="44"/>
    </location>
</feature>
<feature type="transmembrane region" description="Helical" evidence="8">
    <location>
        <begin position="245"/>
        <end position="266"/>
    </location>
</feature>
<dbReference type="PROSITE" id="PS50928">
    <property type="entry name" value="ABC_TM1"/>
    <property type="match status" value="1"/>
</dbReference>
<sequence length="278" mass="30097">MTSQVKTRRRPVAVDPVPWWLKVFGGLVVAFFILPTLFVIPMSFSSATTFQFPPPGFSWRLYENFFTNPVWLDSLGNSFLVASLTALLATTVGTAAAVALSRLDGKAARFARTVLMVPIVAPSIVVAVAVYISFLGWRLTGTVGGYVLAHTAIAVPYVLVSVTGALGGFDQRLLKASASLGASPLRSFVRVTMPLISRGILTGAIFAFIVSFDEVVIALFLRSPLFQTMPVQMYNSVTVEIDPTISAASSLMVLAVTIIFILPQLLRGRAGRRQERRP</sequence>
<comment type="subcellular location">
    <subcellularLocation>
        <location evidence="1">Cell inner membrane</location>
        <topology evidence="1">Multi-pass membrane protein</topology>
    </subcellularLocation>
    <subcellularLocation>
        <location evidence="8">Cell membrane</location>
        <topology evidence="8">Multi-pass membrane protein</topology>
    </subcellularLocation>
</comment>
<keyword evidence="6 8" id="KW-1133">Transmembrane helix</keyword>
<dbReference type="RefSeq" id="WP_245887224.1">
    <property type="nucleotide sequence ID" value="NZ_PVTF01000013.1"/>
</dbReference>
<feature type="domain" description="ABC transmembrane type-1" evidence="9">
    <location>
        <begin position="75"/>
        <end position="263"/>
    </location>
</feature>
<evidence type="ECO:0000256" key="5">
    <source>
        <dbReference type="ARBA" id="ARBA00022692"/>
    </source>
</evidence>
<feature type="transmembrane region" description="Helical" evidence="8">
    <location>
        <begin position="113"/>
        <end position="134"/>
    </location>
</feature>
<dbReference type="InterPro" id="IPR035906">
    <property type="entry name" value="MetI-like_sf"/>
</dbReference>
<comment type="caution">
    <text evidence="10">The sequence shown here is derived from an EMBL/GenBank/DDBJ whole genome shotgun (WGS) entry which is preliminary data.</text>
</comment>
<feature type="transmembrane region" description="Helical" evidence="8">
    <location>
        <begin position="200"/>
        <end position="225"/>
    </location>
</feature>